<dbReference type="SUPFAM" id="SSF50370">
    <property type="entry name" value="Ricin B-like lectins"/>
    <property type="match status" value="1"/>
</dbReference>
<dbReference type="Proteomes" id="UP000237662">
    <property type="component" value="Unassembled WGS sequence"/>
</dbReference>
<accession>A0A2S6I9A2</accession>
<name>A0A2S6I9A2_9BACT</name>
<evidence type="ECO:0000256" key="6">
    <source>
        <dbReference type="ARBA" id="ARBA00023277"/>
    </source>
</evidence>
<dbReference type="PANTHER" id="PTHR31490:SF88">
    <property type="entry name" value="BETA-XYLANASE"/>
    <property type="match status" value="1"/>
</dbReference>
<evidence type="ECO:0000256" key="11">
    <source>
        <dbReference type="SAM" id="SignalP"/>
    </source>
</evidence>
<dbReference type="RefSeq" id="WP_104418621.1">
    <property type="nucleotide sequence ID" value="NZ_PTJC01000005.1"/>
</dbReference>
<dbReference type="CDD" id="cd23432">
    <property type="entry name" value="beta-trefoil_Ricin_EndoBetaGal-like"/>
    <property type="match status" value="1"/>
</dbReference>
<evidence type="ECO:0000259" key="12">
    <source>
        <dbReference type="PROSITE" id="PS51760"/>
    </source>
</evidence>
<dbReference type="InterPro" id="IPR044846">
    <property type="entry name" value="GH10"/>
</dbReference>
<dbReference type="EC" id="3.2.1.8" evidence="10"/>
<evidence type="ECO:0000313" key="14">
    <source>
        <dbReference type="Proteomes" id="UP000237662"/>
    </source>
</evidence>
<dbReference type="PROSITE" id="PS51257">
    <property type="entry name" value="PROKAR_LIPOPROTEIN"/>
    <property type="match status" value="1"/>
</dbReference>
<feature type="chain" id="PRO_5015678534" description="Beta-xylanase" evidence="11">
    <location>
        <begin position="25"/>
        <end position="765"/>
    </location>
</feature>
<evidence type="ECO:0000256" key="8">
    <source>
        <dbReference type="ARBA" id="ARBA00023326"/>
    </source>
</evidence>
<keyword evidence="5 10" id="KW-0378">Hydrolase</keyword>
<feature type="domain" description="GH10" evidence="12">
    <location>
        <begin position="57"/>
        <end position="390"/>
    </location>
</feature>
<dbReference type="Pfam" id="PF00331">
    <property type="entry name" value="Glyco_hydro_10"/>
    <property type="match status" value="1"/>
</dbReference>
<dbReference type="EMBL" id="PTJC01000005">
    <property type="protein sequence ID" value="PPK88049.1"/>
    <property type="molecule type" value="Genomic_DNA"/>
</dbReference>
<dbReference type="Pfam" id="PF18962">
    <property type="entry name" value="Por_Secre_tail"/>
    <property type="match status" value="1"/>
</dbReference>
<dbReference type="InterPro" id="IPR035992">
    <property type="entry name" value="Ricin_B-like_lectins"/>
</dbReference>
<comment type="caution">
    <text evidence="13">The sequence shown here is derived from an EMBL/GenBank/DDBJ whole genome shotgun (WGS) entry which is preliminary data.</text>
</comment>
<evidence type="ECO:0000256" key="2">
    <source>
        <dbReference type="ARBA" id="ARBA00007495"/>
    </source>
</evidence>
<dbReference type="AlphaFoldDB" id="A0A2S6I9A2"/>
<dbReference type="NCBIfam" id="TIGR04183">
    <property type="entry name" value="Por_Secre_tail"/>
    <property type="match status" value="1"/>
</dbReference>
<dbReference type="PROSITE" id="PS00591">
    <property type="entry name" value="GH10_1"/>
    <property type="match status" value="1"/>
</dbReference>
<dbReference type="InterPro" id="IPR026444">
    <property type="entry name" value="Secre_tail"/>
</dbReference>
<evidence type="ECO:0000313" key="13">
    <source>
        <dbReference type="EMBL" id="PPK88049.1"/>
    </source>
</evidence>
<keyword evidence="14" id="KW-1185">Reference proteome</keyword>
<evidence type="ECO:0000256" key="9">
    <source>
        <dbReference type="PROSITE-ProRule" id="PRU10061"/>
    </source>
</evidence>
<keyword evidence="6 10" id="KW-0119">Carbohydrate metabolism</keyword>
<gene>
    <name evidence="13" type="ORF">CLV84_1012</name>
</gene>
<sequence length="765" mass="83453">MLTHLRNCLTAAFLVIACTAPSLAQNGLREWAGPKQVYIGNIISNALLDNPGGYEGGRALTNLRAEYNVVTLENAMKMNAVLPASQPANIHALSVTQLRNTLRTGQVDRFLTDPNFSGFRKRGHAMIWYSQAPTWLDNNAPNWTAQQVFDFSRKYILALGQVCGNAIDEWDVLNEAISDESTARWRTGTWYRQAGSGGTTTYGPATYENYFRMLFVWAREAQPNARLFYNDYAIETFNASETSKNGFLRSRFKQLKNCGAPIDGIGFQSHFIAAQMITAQGAVNTGFINAVQASMEDLDQAGLEVAITELDIRICNGDRSEASQEPAYYEFVRMAYAQPNCREVLLWGQHDEVSWITLSTTGSFGPCRDPLIFDNSFYGAKEAYRGVRGAIQSQPNRSSYGYPPLNPGAGPAGNCNGSPGGGTPAINTVSAGDDAVRDADNALTVNYTATGNQDIVVYFQLDSDPYTVYREVRQAVTAGTRTTLLQVNVPANVPIADNAYQYQVLLAPRGGGFDNRLANRAVTDVDVVATGIGNLDGQVFLLRNVATGRYLDSDGTPVICGTGSVGSDKQWRLVRTEGDYYNIDNVFPDRGILDTDPNGVLFCGSDIAPNDSDDKEWLAVSLGGNRFRFNSRISDRGNLYNLPDDSAGYADATDARAQWELLPVSAAQAAAPAPAGNRSPTAAAYLTDLTLYPNPTSSELWMAGLPDGRYTLSVLDATGRQLLRRVESVTGGQSHLDVTTLPAGLYLLHVRGDSNRQVSRRFRKD</sequence>
<keyword evidence="4 11" id="KW-0732">Signal</keyword>
<evidence type="ECO:0000256" key="1">
    <source>
        <dbReference type="ARBA" id="ARBA00000681"/>
    </source>
</evidence>
<dbReference type="PRINTS" id="PR00134">
    <property type="entry name" value="GLHYDRLASE10"/>
</dbReference>
<evidence type="ECO:0000256" key="5">
    <source>
        <dbReference type="ARBA" id="ARBA00022801"/>
    </source>
</evidence>
<feature type="signal peptide" evidence="11">
    <location>
        <begin position="1"/>
        <end position="24"/>
    </location>
</feature>
<dbReference type="Pfam" id="PF24208">
    <property type="entry name" value="Beta-tre_PLH30"/>
    <property type="match status" value="1"/>
</dbReference>
<evidence type="ECO:0000256" key="10">
    <source>
        <dbReference type="RuleBase" id="RU361174"/>
    </source>
</evidence>
<proteinExistence type="inferred from homology"/>
<keyword evidence="8 10" id="KW-0624">Polysaccharide degradation</keyword>
<dbReference type="OrthoDB" id="9809277at2"/>
<evidence type="ECO:0000256" key="4">
    <source>
        <dbReference type="ARBA" id="ARBA00022729"/>
    </source>
</evidence>
<dbReference type="Gene3D" id="2.80.10.50">
    <property type="match status" value="1"/>
</dbReference>
<dbReference type="InterPro" id="IPR017853">
    <property type="entry name" value="GH"/>
</dbReference>
<keyword evidence="3" id="KW-0858">Xylan degradation</keyword>
<evidence type="ECO:0000256" key="7">
    <source>
        <dbReference type="ARBA" id="ARBA00023295"/>
    </source>
</evidence>
<dbReference type="InterPro" id="IPR031158">
    <property type="entry name" value="GH10_AS"/>
</dbReference>
<organism evidence="13 14">
    <name type="scientific">Neolewinella xylanilytica</name>
    <dbReference type="NCBI Taxonomy" id="1514080"/>
    <lineage>
        <taxon>Bacteria</taxon>
        <taxon>Pseudomonadati</taxon>
        <taxon>Bacteroidota</taxon>
        <taxon>Saprospiria</taxon>
        <taxon>Saprospirales</taxon>
        <taxon>Lewinellaceae</taxon>
        <taxon>Neolewinella</taxon>
    </lineage>
</organism>
<dbReference type="PROSITE" id="PS51760">
    <property type="entry name" value="GH10_2"/>
    <property type="match status" value="1"/>
</dbReference>
<comment type="catalytic activity">
    <reaction evidence="1 10">
        <text>Endohydrolysis of (1-&gt;4)-beta-D-xylosidic linkages in xylans.</text>
        <dbReference type="EC" id="3.2.1.8"/>
    </reaction>
</comment>
<dbReference type="PANTHER" id="PTHR31490">
    <property type="entry name" value="GLYCOSYL HYDROLASE"/>
    <property type="match status" value="1"/>
</dbReference>
<dbReference type="SMART" id="SM00633">
    <property type="entry name" value="Glyco_10"/>
    <property type="match status" value="1"/>
</dbReference>
<dbReference type="Gene3D" id="3.20.20.80">
    <property type="entry name" value="Glycosidases"/>
    <property type="match status" value="1"/>
</dbReference>
<dbReference type="InterPro" id="IPR001000">
    <property type="entry name" value="GH10_dom"/>
</dbReference>
<protein>
    <recommendedName>
        <fullName evidence="10">Beta-xylanase</fullName>
        <ecNumber evidence="10">3.2.1.8</ecNumber>
    </recommendedName>
</protein>
<feature type="active site" description="Nucleophile" evidence="9">
    <location>
        <position position="309"/>
    </location>
</feature>
<evidence type="ECO:0000256" key="3">
    <source>
        <dbReference type="ARBA" id="ARBA00022651"/>
    </source>
</evidence>
<dbReference type="SUPFAM" id="SSF51445">
    <property type="entry name" value="(Trans)glycosidases"/>
    <property type="match status" value="1"/>
</dbReference>
<dbReference type="GO" id="GO:0045493">
    <property type="term" value="P:xylan catabolic process"/>
    <property type="evidence" value="ECO:0007669"/>
    <property type="project" value="UniProtKB-KW"/>
</dbReference>
<dbReference type="InterPro" id="IPR057036">
    <property type="entry name" value="Beta-tre_PLH30"/>
</dbReference>
<reference evidence="13 14" key="1">
    <citation type="submission" date="2018-02" db="EMBL/GenBank/DDBJ databases">
        <title>Genomic Encyclopedia of Archaeal and Bacterial Type Strains, Phase II (KMG-II): from individual species to whole genera.</title>
        <authorList>
            <person name="Goeker M."/>
        </authorList>
    </citation>
    <scope>NUCLEOTIDE SEQUENCE [LARGE SCALE GENOMIC DNA]</scope>
    <source>
        <strain evidence="13 14">DSM 29526</strain>
    </source>
</reference>
<comment type="similarity">
    <text evidence="2 10">Belongs to the glycosyl hydrolase 10 (cellulase F) family.</text>
</comment>
<keyword evidence="7 10" id="KW-0326">Glycosidase</keyword>
<dbReference type="GO" id="GO:0031176">
    <property type="term" value="F:endo-1,4-beta-xylanase activity"/>
    <property type="evidence" value="ECO:0007669"/>
    <property type="project" value="UniProtKB-EC"/>
</dbReference>